<dbReference type="PANTHER" id="PTHR24114">
    <property type="entry name" value="LEUCINE RICH REPEAT FAMILY PROTEIN"/>
    <property type="match status" value="1"/>
</dbReference>
<dbReference type="SMART" id="SM00368">
    <property type="entry name" value="LRR_RI"/>
    <property type="match status" value="8"/>
</dbReference>
<reference evidence="2" key="1">
    <citation type="submission" date="2021-10" db="EMBL/GenBank/DDBJ databases">
        <title>Tropical sea cucumber genome reveals ecological adaptation and Cuvierian tubules defense mechanism.</title>
        <authorList>
            <person name="Chen T."/>
        </authorList>
    </citation>
    <scope>NUCLEOTIDE SEQUENCE</scope>
    <source>
        <strain evidence="2">Nanhai2018</strain>
        <tissue evidence="2">Muscle</tissue>
    </source>
</reference>
<dbReference type="PANTHER" id="PTHR24114:SF50">
    <property type="entry name" value="RNI-LIKE PROTEIN"/>
    <property type="match status" value="1"/>
</dbReference>
<feature type="region of interest" description="Disordered" evidence="1">
    <location>
        <begin position="1"/>
        <end position="254"/>
    </location>
</feature>
<name>A0A9Q1CMQ5_HOLLE</name>
<dbReference type="Proteomes" id="UP001152320">
    <property type="component" value="Chromosome 2"/>
</dbReference>
<feature type="compositionally biased region" description="Low complexity" evidence="1">
    <location>
        <begin position="55"/>
        <end position="64"/>
    </location>
</feature>
<dbReference type="InterPro" id="IPR052394">
    <property type="entry name" value="LRR-containing"/>
</dbReference>
<keyword evidence="3" id="KW-1185">Reference proteome</keyword>
<evidence type="ECO:0000313" key="2">
    <source>
        <dbReference type="EMBL" id="KAJ8047573.1"/>
    </source>
</evidence>
<dbReference type="InterPro" id="IPR032675">
    <property type="entry name" value="LRR_dom_sf"/>
</dbReference>
<evidence type="ECO:0000313" key="3">
    <source>
        <dbReference type="Proteomes" id="UP001152320"/>
    </source>
</evidence>
<dbReference type="EMBL" id="JAIZAY010000002">
    <property type="protein sequence ID" value="KAJ8047573.1"/>
    <property type="molecule type" value="Genomic_DNA"/>
</dbReference>
<dbReference type="AlphaFoldDB" id="A0A9Q1CMQ5"/>
<comment type="caution">
    <text evidence="2">The sequence shown here is derived from an EMBL/GenBank/DDBJ whole genome shotgun (WGS) entry which is preliminary data.</text>
</comment>
<dbReference type="Gene3D" id="3.80.10.10">
    <property type="entry name" value="Ribonuclease Inhibitor"/>
    <property type="match status" value="3"/>
</dbReference>
<proteinExistence type="predicted"/>
<dbReference type="InterPro" id="IPR001611">
    <property type="entry name" value="Leu-rich_rpt"/>
</dbReference>
<accession>A0A9Q1CMQ5</accession>
<dbReference type="SUPFAM" id="SSF52047">
    <property type="entry name" value="RNI-like"/>
    <property type="match status" value="1"/>
</dbReference>
<sequence length="703" mass="77658">MDQFSGQAITPTTHKCRQTGTTPMSALKNSTNAKPQQEFTVQKPSSRQRNRLKPTLRPTTTTPRAQKNEENSTLRPKSSVGAYDINSKVSRRKKREKSVEGASSNITDVEIPSEVTPSKSPRLEDSSPNFLNSLLESKQKEREGTRATGSPAVNHENLNKASPPLEEPSTWSTLISQRDQSYTPQADDIEEIPWAVTELPPTESDDDALERSRTRQSFLSLAITKEEGEDDEEAGVQDGEEEDDPEEKFREERQRQLREAAKSLLFEPDSFKNEDYDTDLEEDFHEEPEPKLDEAGVSVYLGECKVEGVDPAPFVVNHLQGTVFTMRHRYLGMRALLPFARAMQKNTTVEYLNLSDNHLDSEGSEAIAEMMRDNCYVTRLDVSHNLMGTPGARAFASMLETNYTLKVLCLKANHLTDKDAQLIAEGLKNNVTLTDLDLSCNDFGEMAGVHLGKGLAANDGLVYLDLGWNAIRAKGVLEIANALKVNTSLETLDLSKNSINLPGCQAVLRALKLNQGLKILDLSHNHITSEGARKLSLGLKKNETLEALLLNGNRIGDVGVLALLKVIGSGNTGVKVLGLQDIPLPVPVLHKCVEIQATKGVHILRLDVDGRRKFRPPSHVSVMVDQFIAENVSRFLSTLFHLDEDKKGVVSSEAIIKALLDLGIDMSKEELETALLHVGGMHRQSIPYLPLLDGLAVLQDKAL</sequence>
<feature type="compositionally biased region" description="Polar residues" evidence="1">
    <location>
        <begin position="126"/>
        <end position="136"/>
    </location>
</feature>
<dbReference type="PROSITE" id="PS51450">
    <property type="entry name" value="LRR"/>
    <property type="match status" value="2"/>
</dbReference>
<feature type="compositionally biased region" description="Polar residues" evidence="1">
    <location>
        <begin position="169"/>
        <end position="184"/>
    </location>
</feature>
<dbReference type="OrthoDB" id="120976at2759"/>
<organism evidence="2 3">
    <name type="scientific">Holothuria leucospilota</name>
    <name type="common">Black long sea cucumber</name>
    <name type="synonym">Mertensiothuria leucospilota</name>
    <dbReference type="NCBI Taxonomy" id="206669"/>
    <lineage>
        <taxon>Eukaryota</taxon>
        <taxon>Metazoa</taxon>
        <taxon>Echinodermata</taxon>
        <taxon>Eleutherozoa</taxon>
        <taxon>Echinozoa</taxon>
        <taxon>Holothuroidea</taxon>
        <taxon>Aspidochirotacea</taxon>
        <taxon>Aspidochirotida</taxon>
        <taxon>Holothuriidae</taxon>
        <taxon>Holothuria</taxon>
    </lineage>
</organism>
<feature type="compositionally biased region" description="Polar residues" evidence="1">
    <location>
        <begin position="1"/>
        <end position="45"/>
    </location>
</feature>
<evidence type="ECO:0000256" key="1">
    <source>
        <dbReference type="SAM" id="MobiDB-lite"/>
    </source>
</evidence>
<dbReference type="Pfam" id="PF13516">
    <property type="entry name" value="LRR_6"/>
    <property type="match status" value="7"/>
</dbReference>
<gene>
    <name evidence="2" type="ORF">HOLleu_06607</name>
</gene>
<protein>
    <submittedName>
        <fullName evidence="2">Leucine-rich repeat-containing protein 74A</fullName>
    </submittedName>
</protein>
<feature type="compositionally biased region" description="Acidic residues" evidence="1">
    <location>
        <begin position="227"/>
        <end position="246"/>
    </location>
</feature>